<keyword evidence="3" id="KW-1133">Transmembrane helix</keyword>
<reference evidence="5" key="1">
    <citation type="journal article" date="2020" name="Stud. Mycol.">
        <title>101 Dothideomycetes genomes: a test case for predicting lifestyles and emergence of pathogens.</title>
        <authorList>
            <person name="Haridas S."/>
            <person name="Albert R."/>
            <person name="Binder M."/>
            <person name="Bloem J."/>
            <person name="Labutti K."/>
            <person name="Salamov A."/>
            <person name="Andreopoulos B."/>
            <person name="Baker S."/>
            <person name="Barry K."/>
            <person name="Bills G."/>
            <person name="Bluhm B."/>
            <person name="Cannon C."/>
            <person name="Castanera R."/>
            <person name="Culley D."/>
            <person name="Daum C."/>
            <person name="Ezra D."/>
            <person name="Gonzalez J."/>
            <person name="Henrissat B."/>
            <person name="Kuo A."/>
            <person name="Liang C."/>
            <person name="Lipzen A."/>
            <person name="Lutzoni F."/>
            <person name="Magnuson J."/>
            <person name="Mondo S."/>
            <person name="Nolan M."/>
            <person name="Ohm R."/>
            <person name="Pangilinan J."/>
            <person name="Park H.-J."/>
            <person name="Ramirez L."/>
            <person name="Alfaro M."/>
            <person name="Sun H."/>
            <person name="Tritt A."/>
            <person name="Yoshinaga Y."/>
            <person name="Zwiers L.-H."/>
            <person name="Turgeon B."/>
            <person name="Goodwin S."/>
            <person name="Spatafora J."/>
            <person name="Crous P."/>
            <person name="Grigoriev I."/>
        </authorList>
    </citation>
    <scope>NUCLEOTIDE SEQUENCE</scope>
    <source>
        <strain evidence="5">CBS 480.64</strain>
    </source>
</reference>
<keyword evidence="2" id="KW-0175">Coiled coil</keyword>
<evidence type="ECO:0000313" key="5">
    <source>
        <dbReference type="EMBL" id="KAF2857156.1"/>
    </source>
</evidence>
<dbReference type="InterPro" id="IPR045242">
    <property type="entry name" value="Syntaxin"/>
</dbReference>
<keyword evidence="3" id="KW-0472">Membrane</keyword>
<comment type="similarity">
    <text evidence="1">Belongs to the syntaxin family.</text>
</comment>
<dbReference type="GO" id="GO:0048278">
    <property type="term" value="P:vesicle docking"/>
    <property type="evidence" value="ECO:0007669"/>
    <property type="project" value="TreeGrafter"/>
</dbReference>
<feature type="coiled-coil region" evidence="2">
    <location>
        <begin position="187"/>
        <end position="235"/>
    </location>
</feature>
<dbReference type="PROSITE" id="PS50192">
    <property type="entry name" value="T_SNARE"/>
    <property type="match status" value="1"/>
</dbReference>
<dbReference type="SUPFAM" id="SSF47661">
    <property type="entry name" value="t-snare proteins"/>
    <property type="match status" value="1"/>
</dbReference>
<dbReference type="InterPro" id="IPR010989">
    <property type="entry name" value="SNARE"/>
</dbReference>
<feature type="domain" description="T-SNARE coiled-coil homology" evidence="4">
    <location>
        <begin position="177"/>
        <end position="239"/>
    </location>
</feature>
<dbReference type="PANTHER" id="PTHR19957">
    <property type="entry name" value="SYNTAXIN"/>
    <property type="match status" value="1"/>
</dbReference>
<dbReference type="GO" id="GO:0006906">
    <property type="term" value="P:vesicle fusion"/>
    <property type="evidence" value="ECO:0007669"/>
    <property type="project" value="TreeGrafter"/>
</dbReference>
<dbReference type="GO" id="GO:0005886">
    <property type="term" value="C:plasma membrane"/>
    <property type="evidence" value="ECO:0007669"/>
    <property type="project" value="TreeGrafter"/>
</dbReference>
<accession>A0A6A7BP44</accession>
<evidence type="ECO:0000256" key="1">
    <source>
        <dbReference type="ARBA" id="ARBA00009063"/>
    </source>
</evidence>
<proteinExistence type="inferred from homology"/>
<dbReference type="GO" id="GO:0012505">
    <property type="term" value="C:endomembrane system"/>
    <property type="evidence" value="ECO:0007669"/>
    <property type="project" value="TreeGrafter"/>
</dbReference>
<dbReference type="EMBL" id="MU006062">
    <property type="protein sequence ID" value="KAF2857156.1"/>
    <property type="molecule type" value="Genomic_DNA"/>
</dbReference>
<name>A0A6A7BP44_9PEZI</name>
<dbReference type="SMART" id="SM00397">
    <property type="entry name" value="t_SNARE"/>
    <property type="match status" value="1"/>
</dbReference>
<dbReference type="GO" id="GO:0005484">
    <property type="term" value="F:SNAP receptor activity"/>
    <property type="evidence" value="ECO:0007669"/>
    <property type="project" value="TreeGrafter"/>
</dbReference>
<organism evidence="5 6">
    <name type="scientific">Piedraia hortae CBS 480.64</name>
    <dbReference type="NCBI Taxonomy" id="1314780"/>
    <lineage>
        <taxon>Eukaryota</taxon>
        <taxon>Fungi</taxon>
        <taxon>Dikarya</taxon>
        <taxon>Ascomycota</taxon>
        <taxon>Pezizomycotina</taxon>
        <taxon>Dothideomycetes</taxon>
        <taxon>Dothideomycetidae</taxon>
        <taxon>Capnodiales</taxon>
        <taxon>Piedraiaceae</taxon>
        <taxon>Piedraia</taxon>
    </lineage>
</organism>
<gene>
    <name evidence="5" type="ORF">K470DRAFT_261065</name>
</gene>
<dbReference type="Proteomes" id="UP000799421">
    <property type="component" value="Unassembled WGS sequence"/>
</dbReference>
<dbReference type="AlphaFoldDB" id="A0A6A7BP44"/>
<protein>
    <submittedName>
        <fullName evidence="5">t-SNARE</fullName>
    </submittedName>
</protein>
<dbReference type="GO" id="GO:0031201">
    <property type="term" value="C:SNARE complex"/>
    <property type="evidence" value="ECO:0007669"/>
    <property type="project" value="TreeGrafter"/>
</dbReference>
<dbReference type="InterPro" id="IPR000727">
    <property type="entry name" value="T_SNARE_dom"/>
</dbReference>
<evidence type="ECO:0000256" key="2">
    <source>
        <dbReference type="SAM" id="Coils"/>
    </source>
</evidence>
<dbReference type="GO" id="GO:0006887">
    <property type="term" value="P:exocytosis"/>
    <property type="evidence" value="ECO:0007669"/>
    <property type="project" value="TreeGrafter"/>
</dbReference>
<dbReference type="Gene3D" id="1.20.58.70">
    <property type="match status" value="1"/>
</dbReference>
<sequence length="293" mass="32773">MAQNYGSNPYATGQQVEMQPVADANKILNDCRSVSQAIDQQEARLPELEKLQRGFVSGNGTSNAEIENLSADIMAGFRELAHRVRRIKSQPEADNPRNSSQVAALDRRIRQAIQAFQSSEAQFRREVNEQQRRQYLIVRPDATETELQQATEGGGNTQIFQQALLHADRRGQAQSTLRNVQQRHEAIQQIEQTMNELTLLFQQLDEMIVMQEPKIQQAEQQATAAKDNVESGNKEMDKGIKSARGARKKKWICLGICFLIIAIIVIIVCAYGATQGWFSHNKSTTGTSTTTSA</sequence>
<dbReference type="GO" id="GO:0000149">
    <property type="term" value="F:SNARE binding"/>
    <property type="evidence" value="ECO:0007669"/>
    <property type="project" value="TreeGrafter"/>
</dbReference>
<feature type="transmembrane region" description="Helical" evidence="3">
    <location>
        <begin position="251"/>
        <end position="273"/>
    </location>
</feature>
<evidence type="ECO:0000313" key="6">
    <source>
        <dbReference type="Proteomes" id="UP000799421"/>
    </source>
</evidence>
<evidence type="ECO:0000259" key="4">
    <source>
        <dbReference type="PROSITE" id="PS50192"/>
    </source>
</evidence>
<dbReference type="Pfam" id="PF05739">
    <property type="entry name" value="SNARE"/>
    <property type="match status" value="1"/>
</dbReference>
<dbReference type="CDD" id="cd15849">
    <property type="entry name" value="SNARE_Sso1"/>
    <property type="match status" value="1"/>
</dbReference>
<dbReference type="InterPro" id="IPR006011">
    <property type="entry name" value="Syntaxin_N"/>
</dbReference>
<dbReference type="Pfam" id="PF00804">
    <property type="entry name" value="Syntaxin"/>
    <property type="match status" value="1"/>
</dbReference>
<dbReference type="PANTHER" id="PTHR19957:SF380">
    <property type="entry name" value="SYNTAXIN FAMILY PROTEIN"/>
    <property type="match status" value="1"/>
</dbReference>
<keyword evidence="6" id="KW-1185">Reference proteome</keyword>
<keyword evidence="3" id="KW-0812">Transmembrane</keyword>
<dbReference type="OrthoDB" id="10255013at2759"/>
<evidence type="ECO:0000256" key="3">
    <source>
        <dbReference type="SAM" id="Phobius"/>
    </source>
</evidence>
<dbReference type="GO" id="GO:0006886">
    <property type="term" value="P:intracellular protein transport"/>
    <property type="evidence" value="ECO:0007669"/>
    <property type="project" value="TreeGrafter"/>
</dbReference>